<evidence type="ECO:0000256" key="3">
    <source>
        <dbReference type="ARBA" id="ARBA00023002"/>
    </source>
</evidence>
<dbReference type="PRINTS" id="PR00368">
    <property type="entry name" value="FADPNR"/>
</dbReference>
<dbReference type="EMBL" id="JABEZU010000001">
    <property type="protein sequence ID" value="NOV95475.1"/>
    <property type="molecule type" value="Genomic_DNA"/>
</dbReference>
<dbReference type="InterPro" id="IPR016156">
    <property type="entry name" value="FAD/NAD-linked_Rdtase_dimer_sf"/>
</dbReference>
<evidence type="ECO:0000256" key="2">
    <source>
        <dbReference type="ARBA" id="ARBA00022827"/>
    </source>
</evidence>
<dbReference type="Gene3D" id="3.50.50.60">
    <property type="entry name" value="FAD/NAD(P)-binding domain"/>
    <property type="match status" value="2"/>
</dbReference>
<evidence type="ECO:0000313" key="6">
    <source>
        <dbReference type="Proteomes" id="UP000757540"/>
    </source>
</evidence>
<dbReference type="Gene3D" id="3.30.390.30">
    <property type="match status" value="1"/>
</dbReference>
<dbReference type="Pfam" id="PF07992">
    <property type="entry name" value="Pyr_redox_2"/>
    <property type="match status" value="1"/>
</dbReference>
<dbReference type="PRINTS" id="PR00411">
    <property type="entry name" value="PNDRDTASEI"/>
</dbReference>
<evidence type="ECO:0000259" key="4">
    <source>
        <dbReference type="Pfam" id="PF07992"/>
    </source>
</evidence>
<protein>
    <submittedName>
        <fullName evidence="5">NADPH-dependent 2,4-dienoyl-CoA reductase/sulfur reductase-like enzyme</fullName>
    </submittedName>
</protein>
<evidence type="ECO:0000313" key="5">
    <source>
        <dbReference type="EMBL" id="NOV95475.1"/>
    </source>
</evidence>
<reference evidence="5 6" key="1">
    <citation type="submission" date="2020-05" db="EMBL/GenBank/DDBJ databases">
        <title>Genomic Encyclopedia of Type Strains, Phase III (KMG-III): the genomes of soil and plant-associated and newly described type strains.</title>
        <authorList>
            <person name="Whitman W."/>
        </authorList>
    </citation>
    <scope>NUCLEOTIDE SEQUENCE [LARGE SCALE GENOMIC DNA]</scope>
    <source>
        <strain evidence="5 6">KCTC 19046</strain>
    </source>
</reference>
<proteinExistence type="predicted"/>
<evidence type="ECO:0000256" key="1">
    <source>
        <dbReference type="ARBA" id="ARBA00022630"/>
    </source>
</evidence>
<feature type="domain" description="FAD/NAD(P)-binding" evidence="4">
    <location>
        <begin position="6"/>
        <end position="307"/>
    </location>
</feature>
<dbReference type="InterPro" id="IPR036188">
    <property type="entry name" value="FAD/NAD-bd_sf"/>
</dbReference>
<keyword evidence="1" id="KW-0285">Flavoprotein</keyword>
<organism evidence="5 6">
    <name type="scientific">Isoptericola halotolerans</name>
    <dbReference type="NCBI Taxonomy" id="300560"/>
    <lineage>
        <taxon>Bacteria</taxon>
        <taxon>Bacillati</taxon>
        <taxon>Actinomycetota</taxon>
        <taxon>Actinomycetes</taxon>
        <taxon>Micrococcales</taxon>
        <taxon>Promicromonosporaceae</taxon>
        <taxon>Isoptericola</taxon>
    </lineage>
</organism>
<dbReference type="InterPro" id="IPR050446">
    <property type="entry name" value="FAD-oxidoreductase/Apoptosis"/>
</dbReference>
<dbReference type="SUPFAM" id="SSF55424">
    <property type="entry name" value="FAD/NAD-linked reductases, dimerisation (C-terminal) domain"/>
    <property type="match status" value="1"/>
</dbReference>
<accession>A0ABX1ZY50</accession>
<dbReference type="SUPFAM" id="SSF51905">
    <property type="entry name" value="FAD/NAD(P)-binding domain"/>
    <property type="match status" value="1"/>
</dbReference>
<dbReference type="InterPro" id="IPR023753">
    <property type="entry name" value="FAD/NAD-binding_dom"/>
</dbReference>
<comment type="caution">
    <text evidence="5">The sequence shown here is derived from an EMBL/GenBank/DDBJ whole genome shotgun (WGS) entry which is preliminary data.</text>
</comment>
<dbReference type="PANTHER" id="PTHR43557:SF4">
    <property type="entry name" value="APOPTOSIS-INDUCING FACTOR 1, MITOCHONDRIAL"/>
    <property type="match status" value="1"/>
</dbReference>
<gene>
    <name evidence="5" type="ORF">HDG69_000028</name>
</gene>
<keyword evidence="2" id="KW-0274">FAD</keyword>
<dbReference type="RefSeq" id="WP_171781768.1">
    <property type="nucleotide sequence ID" value="NZ_BAAAML010000002.1"/>
</dbReference>
<keyword evidence="6" id="KW-1185">Reference proteome</keyword>
<sequence length="424" mass="44429">MVNDHYDYLLLGAGMASDAAARGIREVDPTGSIGIVGREQTEPVTRPALSKKLWTDPDFTFDQVWTGTAEDTGADLLLGETVVALDTDRRTVSTASGREIGYGKALVATSGTPGSADVDDSHGTGRVIPFRSVRDYERLRGLTSHGSPHVVVVGGSYIATELAAGLTETDAQVTLVFTQDTLLDQMLPADLAGRVELPFRTHGVELVRGTGATGGEVRGPDGPVHLALSSGEQVEADVVVLGLGISLETGFAAEAGLETVDDGGIVVDEHLRSSDPAVWAAGDVAHYPDRVLGARRVEHVDHATSSGRAAGRDMAGADEPYAHTPFYYSVLFGVRYEAVGTLDASLEIVEDRQGPADDPLAQVVAYYVEPADDGTDAVRVHGVLLWGVDEGTEAPDAAREVLAAGPTDPASLRGRIVLGELGEA</sequence>
<dbReference type="PANTHER" id="PTHR43557">
    <property type="entry name" value="APOPTOSIS-INDUCING FACTOR 1"/>
    <property type="match status" value="1"/>
</dbReference>
<name>A0ABX1ZY50_9MICO</name>
<dbReference type="Proteomes" id="UP000757540">
    <property type="component" value="Unassembled WGS sequence"/>
</dbReference>
<keyword evidence="3" id="KW-0560">Oxidoreductase</keyword>